<dbReference type="Gene3D" id="1.10.10.10">
    <property type="entry name" value="Winged helix-like DNA-binding domain superfamily/Winged helix DNA-binding domain"/>
    <property type="match status" value="1"/>
</dbReference>
<organism evidence="3 4">
    <name type="scientific">Dactylosporangium darangshiense</name>
    <dbReference type="NCBI Taxonomy" id="579108"/>
    <lineage>
        <taxon>Bacteria</taxon>
        <taxon>Bacillati</taxon>
        <taxon>Actinomycetota</taxon>
        <taxon>Actinomycetes</taxon>
        <taxon>Micromonosporales</taxon>
        <taxon>Micromonosporaceae</taxon>
        <taxon>Dactylosporangium</taxon>
    </lineage>
</organism>
<evidence type="ECO:0000313" key="3">
    <source>
        <dbReference type="EMBL" id="GAA4256779.1"/>
    </source>
</evidence>
<sequence>MSVEHLAAALGAAKGTVGYHMRILLEAGLVRIAHARTVRGGTEQYFEPTAPALRIAPQAPGAGGGPRRGAGAVGPGGFGPRNGGGLRTFVEPLLRRYSAPSRRMRHEPRISPETRSLEVR</sequence>
<reference evidence="4" key="1">
    <citation type="journal article" date="2019" name="Int. J. Syst. Evol. Microbiol.">
        <title>The Global Catalogue of Microorganisms (GCM) 10K type strain sequencing project: providing services to taxonomists for standard genome sequencing and annotation.</title>
        <authorList>
            <consortium name="The Broad Institute Genomics Platform"/>
            <consortium name="The Broad Institute Genome Sequencing Center for Infectious Disease"/>
            <person name="Wu L."/>
            <person name="Ma J."/>
        </authorList>
    </citation>
    <scope>NUCLEOTIDE SEQUENCE [LARGE SCALE GENOMIC DNA]</scope>
    <source>
        <strain evidence="4">JCM 17441</strain>
    </source>
</reference>
<feature type="region of interest" description="Disordered" evidence="1">
    <location>
        <begin position="56"/>
        <end position="85"/>
    </location>
</feature>
<evidence type="ECO:0000256" key="1">
    <source>
        <dbReference type="SAM" id="MobiDB-lite"/>
    </source>
</evidence>
<evidence type="ECO:0000313" key="4">
    <source>
        <dbReference type="Proteomes" id="UP001500620"/>
    </source>
</evidence>
<feature type="compositionally biased region" description="Gly residues" evidence="1">
    <location>
        <begin position="61"/>
        <end position="85"/>
    </location>
</feature>
<dbReference type="Pfam" id="PF01022">
    <property type="entry name" value="HTH_5"/>
    <property type="match status" value="1"/>
</dbReference>
<keyword evidence="4" id="KW-1185">Reference proteome</keyword>
<accession>A0ABP8DIG7</accession>
<name>A0ABP8DIG7_9ACTN</name>
<dbReference type="InterPro" id="IPR036388">
    <property type="entry name" value="WH-like_DNA-bd_sf"/>
</dbReference>
<dbReference type="InterPro" id="IPR001845">
    <property type="entry name" value="HTH_ArsR_DNA-bd_dom"/>
</dbReference>
<evidence type="ECO:0000259" key="2">
    <source>
        <dbReference type="Pfam" id="PF01022"/>
    </source>
</evidence>
<dbReference type="Proteomes" id="UP001500620">
    <property type="component" value="Unassembled WGS sequence"/>
</dbReference>
<gene>
    <name evidence="3" type="ORF">GCM10022255_070980</name>
</gene>
<dbReference type="EMBL" id="BAABAT010000025">
    <property type="protein sequence ID" value="GAA4256779.1"/>
    <property type="molecule type" value="Genomic_DNA"/>
</dbReference>
<comment type="caution">
    <text evidence="3">The sequence shown here is derived from an EMBL/GenBank/DDBJ whole genome shotgun (WGS) entry which is preliminary data.</text>
</comment>
<dbReference type="SUPFAM" id="SSF46785">
    <property type="entry name" value="Winged helix' DNA-binding domain"/>
    <property type="match status" value="1"/>
</dbReference>
<dbReference type="InterPro" id="IPR036390">
    <property type="entry name" value="WH_DNA-bd_sf"/>
</dbReference>
<feature type="compositionally biased region" description="Basic and acidic residues" evidence="1">
    <location>
        <begin position="107"/>
        <end position="120"/>
    </location>
</feature>
<feature type="region of interest" description="Disordered" evidence="1">
    <location>
        <begin position="100"/>
        <end position="120"/>
    </location>
</feature>
<protein>
    <recommendedName>
        <fullName evidence="2">HTH arsR-type domain-containing protein</fullName>
    </recommendedName>
</protein>
<feature type="domain" description="HTH arsR-type" evidence="2">
    <location>
        <begin position="1"/>
        <end position="31"/>
    </location>
</feature>
<proteinExistence type="predicted"/>